<dbReference type="PANTHER" id="PTHR10491">
    <property type="entry name" value="DTDP-4-DEHYDRORHAMNOSE REDUCTASE"/>
    <property type="match status" value="1"/>
</dbReference>
<evidence type="ECO:0000259" key="3">
    <source>
        <dbReference type="Pfam" id="PF04321"/>
    </source>
</evidence>
<dbReference type="UniPathway" id="UPA00124"/>
<proteinExistence type="inferred from homology"/>
<name>A0A2M6WXG7_9BACT</name>
<keyword evidence="2" id="KW-0560">Oxidoreductase</keyword>
<feature type="domain" description="RmlD-like substrate binding" evidence="3">
    <location>
        <begin position="4"/>
        <end position="158"/>
    </location>
</feature>
<evidence type="ECO:0000313" key="5">
    <source>
        <dbReference type="Proteomes" id="UP000228596"/>
    </source>
</evidence>
<comment type="caution">
    <text evidence="4">The sequence shown here is derived from an EMBL/GenBank/DDBJ whole genome shotgun (WGS) entry which is preliminary data.</text>
</comment>
<organism evidence="4 5">
    <name type="scientific">Candidatus Berkelbacteria bacterium CG10_big_fil_rev_8_21_14_0_10_41_12</name>
    <dbReference type="NCBI Taxonomy" id="1974513"/>
    <lineage>
        <taxon>Bacteria</taxon>
        <taxon>Candidatus Berkelbacteria</taxon>
    </lineage>
</organism>
<protein>
    <recommendedName>
        <fullName evidence="2">dTDP-4-dehydrorhamnose reductase</fullName>
        <ecNumber evidence="2">1.1.1.133</ecNumber>
    </recommendedName>
</protein>
<dbReference type="Pfam" id="PF04321">
    <property type="entry name" value="RmlD_sub_bind"/>
    <property type="match status" value="1"/>
</dbReference>
<dbReference type="InterPro" id="IPR036291">
    <property type="entry name" value="NAD(P)-bd_dom_sf"/>
</dbReference>
<dbReference type="Gene3D" id="3.40.50.720">
    <property type="entry name" value="NAD(P)-binding Rossmann-like Domain"/>
    <property type="match status" value="1"/>
</dbReference>
<dbReference type="AlphaFoldDB" id="A0A2M6WXG7"/>
<keyword evidence="2" id="KW-0521">NADP</keyword>
<dbReference type="PANTHER" id="PTHR10491:SF4">
    <property type="entry name" value="METHIONINE ADENOSYLTRANSFERASE 2 SUBUNIT BETA"/>
    <property type="match status" value="1"/>
</dbReference>
<accession>A0A2M6WXG7</accession>
<comment type="similarity">
    <text evidence="1 2">Belongs to the dTDP-4-dehydrorhamnose reductase family.</text>
</comment>
<dbReference type="InterPro" id="IPR005913">
    <property type="entry name" value="dTDP_dehydrorham_reduct"/>
</dbReference>
<evidence type="ECO:0000256" key="1">
    <source>
        <dbReference type="ARBA" id="ARBA00010944"/>
    </source>
</evidence>
<dbReference type="SUPFAM" id="SSF51735">
    <property type="entry name" value="NAD(P)-binding Rossmann-fold domains"/>
    <property type="match status" value="1"/>
</dbReference>
<dbReference type="InterPro" id="IPR029903">
    <property type="entry name" value="RmlD-like-bd"/>
</dbReference>
<comment type="function">
    <text evidence="2">Catalyzes the reduction of dTDP-6-deoxy-L-lyxo-4-hexulose to yield dTDP-L-rhamnose.</text>
</comment>
<comment type="pathway">
    <text evidence="2">Carbohydrate biosynthesis; dTDP-L-rhamnose biosynthesis.</text>
</comment>
<dbReference type="GO" id="GO:0019305">
    <property type="term" value="P:dTDP-rhamnose biosynthetic process"/>
    <property type="evidence" value="ECO:0007669"/>
    <property type="project" value="UniProtKB-UniPathway"/>
</dbReference>
<dbReference type="GO" id="GO:0008831">
    <property type="term" value="F:dTDP-4-dehydrorhamnose reductase activity"/>
    <property type="evidence" value="ECO:0007669"/>
    <property type="project" value="UniProtKB-EC"/>
</dbReference>
<evidence type="ECO:0000256" key="2">
    <source>
        <dbReference type="RuleBase" id="RU364082"/>
    </source>
</evidence>
<evidence type="ECO:0000313" key="4">
    <source>
        <dbReference type="EMBL" id="PIT97451.1"/>
    </source>
</evidence>
<sequence length="303" mass="34219">MKQKIAILGAGGMLGSMVLDVFAKDKDFYVIATVRSAKEKKNLKKKYKNIEMRELDIEYADIDALRKALKGAKWVINCIGIIKPYIHDDNALEVERAIRVNSLFPHVLARVAKKINAKVIQIETDCVYSGKTGNYKEDDEHDPPDAYGKTKSLGEAKFENVYHLRDSIIGPEPKAHVSLMDWFLAQPKGATVNGFANHKWNGITTLHFGKICLGIIKRNLKIPSMQHIIAADKPSKAKMLTYFAKYFGRTDIKIIPVKAPKVVDRTLLTKDPKINAKIWRAAGYKTPPTVKNMIMELSQWQIQ</sequence>
<dbReference type="GO" id="GO:0005829">
    <property type="term" value="C:cytosol"/>
    <property type="evidence" value="ECO:0007669"/>
    <property type="project" value="TreeGrafter"/>
</dbReference>
<reference evidence="5" key="1">
    <citation type="submission" date="2017-09" db="EMBL/GenBank/DDBJ databases">
        <title>Depth-based differentiation of microbial function through sediment-hosted aquifers and enrichment of novel symbionts in the deep terrestrial subsurface.</title>
        <authorList>
            <person name="Probst A.J."/>
            <person name="Ladd B."/>
            <person name="Jarett J.K."/>
            <person name="Geller-Mcgrath D.E."/>
            <person name="Sieber C.M.K."/>
            <person name="Emerson J.B."/>
            <person name="Anantharaman K."/>
            <person name="Thomas B.C."/>
            <person name="Malmstrom R."/>
            <person name="Stieglmeier M."/>
            <person name="Klingl A."/>
            <person name="Woyke T."/>
            <person name="Ryan C.M."/>
            <person name="Banfield J.F."/>
        </authorList>
    </citation>
    <scope>NUCLEOTIDE SEQUENCE [LARGE SCALE GENOMIC DNA]</scope>
</reference>
<dbReference type="EC" id="1.1.1.133" evidence="2"/>
<gene>
    <name evidence="4" type="ORF">COT77_01275</name>
</gene>
<dbReference type="EMBL" id="PEZV01000009">
    <property type="protein sequence ID" value="PIT97451.1"/>
    <property type="molecule type" value="Genomic_DNA"/>
</dbReference>
<dbReference type="Proteomes" id="UP000228596">
    <property type="component" value="Unassembled WGS sequence"/>
</dbReference>